<name>A0ABV1ABY6_9TELE</name>
<keyword evidence="3" id="KW-1185">Reference proteome</keyword>
<evidence type="ECO:0000313" key="2">
    <source>
        <dbReference type="EMBL" id="MEQ2316077.1"/>
    </source>
</evidence>
<proteinExistence type="predicted"/>
<dbReference type="EMBL" id="JAHRIP010087902">
    <property type="protein sequence ID" value="MEQ2316077.1"/>
    <property type="molecule type" value="Genomic_DNA"/>
</dbReference>
<protein>
    <submittedName>
        <fullName evidence="2">Uncharacterized protein</fullName>
    </submittedName>
</protein>
<gene>
    <name evidence="2" type="ORF">AMECASPLE_028991</name>
</gene>
<comment type="caution">
    <text evidence="2">The sequence shown here is derived from an EMBL/GenBank/DDBJ whole genome shotgun (WGS) entry which is preliminary data.</text>
</comment>
<sequence length="143" mass="15493">HSSTPGMGGVRGEGHQFDGSNEKLTFSQSGQQIKLYVTTLCLPPSHASLPFGGPWCADWSVSSHPPYPPVWVIETRASSCQGLGHHVIEFCLVSWSATKHGTGHRGCRGWYLSPTVTGQEAGYTLGKLLFIPNKIETNRTDNA</sequence>
<reference evidence="2 3" key="1">
    <citation type="submission" date="2021-06" db="EMBL/GenBank/DDBJ databases">
        <authorList>
            <person name="Palmer J.M."/>
        </authorList>
    </citation>
    <scope>NUCLEOTIDE SEQUENCE [LARGE SCALE GENOMIC DNA]</scope>
    <source>
        <strain evidence="2 3">AS_MEX2019</strain>
        <tissue evidence="2">Muscle</tissue>
    </source>
</reference>
<evidence type="ECO:0000256" key="1">
    <source>
        <dbReference type="SAM" id="MobiDB-lite"/>
    </source>
</evidence>
<feature type="non-terminal residue" evidence="2">
    <location>
        <position position="1"/>
    </location>
</feature>
<accession>A0ABV1ABY6</accession>
<feature type="region of interest" description="Disordered" evidence="1">
    <location>
        <begin position="1"/>
        <end position="22"/>
    </location>
</feature>
<evidence type="ECO:0000313" key="3">
    <source>
        <dbReference type="Proteomes" id="UP001469553"/>
    </source>
</evidence>
<feature type="compositionally biased region" description="Gly residues" evidence="1">
    <location>
        <begin position="1"/>
        <end position="11"/>
    </location>
</feature>
<dbReference type="Proteomes" id="UP001469553">
    <property type="component" value="Unassembled WGS sequence"/>
</dbReference>
<organism evidence="2 3">
    <name type="scientific">Ameca splendens</name>
    <dbReference type="NCBI Taxonomy" id="208324"/>
    <lineage>
        <taxon>Eukaryota</taxon>
        <taxon>Metazoa</taxon>
        <taxon>Chordata</taxon>
        <taxon>Craniata</taxon>
        <taxon>Vertebrata</taxon>
        <taxon>Euteleostomi</taxon>
        <taxon>Actinopterygii</taxon>
        <taxon>Neopterygii</taxon>
        <taxon>Teleostei</taxon>
        <taxon>Neoteleostei</taxon>
        <taxon>Acanthomorphata</taxon>
        <taxon>Ovalentaria</taxon>
        <taxon>Atherinomorphae</taxon>
        <taxon>Cyprinodontiformes</taxon>
        <taxon>Goodeidae</taxon>
        <taxon>Ameca</taxon>
    </lineage>
</organism>